<protein>
    <submittedName>
        <fullName evidence="2">Uncharacterized protein</fullName>
    </submittedName>
</protein>
<comment type="caution">
    <text evidence="2">The sequence shown here is derived from an EMBL/GenBank/DDBJ whole genome shotgun (WGS) entry which is preliminary data.</text>
</comment>
<proteinExistence type="predicted"/>
<accession>A0A9P5EJJ8</accession>
<evidence type="ECO:0000256" key="1">
    <source>
        <dbReference type="SAM" id="MobiDB-lite"/>
    </source>
</evidence>
<dbReference type="OrthoDB" id="4794595at2759"/>
<reference evidence="2" key="1">
    <citation type="submission" date="2019-06" db="EMBL/GenBank/DDBJ databases">
        <authorList>
            <person name="Gan P."/>
            <person name="Shirasu K."/>
        </authorList>
    </citation>
    <scope>NUCLEOTIDE SEQUENCE [LARGE SCALE GENOMIC DNA]</scope>
    <source>
        <strain evidence="2">CAD2</strain>
    </source>
</reference>
<name>A0A9P5EJJ8_COLSI</name>
<dbReference type="AlphaFoldDB" id="A0A9P5EJJ8"/>
<keyword evidence="3" id="KW-1185">Reference proteome</keyword>
<organism evidence="2 3">
    <name type="scientific">Colletotrichum siamense</name>
    <name type="common">Anthracnose fungus</name>
    <dbReference type="NCBI Taxonomy" id="690259"/>
    <lineage>
        <taxon>Eukaryota</taxon>
        <taxon>Fungi</taxon>
        <taxon>Dikarya</taxon>
        <taxon>Ascomycota</taxon>
        <taxon>Pezizomycotina</taxon>
        <taxon>Sordariomycetes</taxon>
        <taxon>Hypocreomycetidae</taxon>
        <taxon>Glomerellales</taxon>
        <taxon>Glomerellaceae</taxon>
        <taxon>Colletotrichum</taxon>
        <taxon>Colletotrichum gloeosporioides species complex</taxon>
    </lineage>
</organism>
<feature type="region of interest" description="Disordered" evidence="1">
    <location>
        <begin position="158"/>
        <end position="198"/>
    </location>
</feature>
<evidence type="ECO:0000313" key="3">
    <source>
        <dbReference type="Proteomes" id="UP000711996"/>
    </source>
</evidence>
<evidence type="ECO:0000313" key="2">
    <source>
        <dbReference type="EMBL" id="KAF4850747.1"/>
    </source>
</evidence>
<sequence length="212" mass="23145">MAGPRLLTTQFKTSLLPKKEHDWAQLLGFLACFGNDANKALPPFAPTVLLVSTEVLSRLLRSLTQDKVTTVFGHGLDISVHFYTSPAVLKDVQTSSLDDGVWKNVLQGRVTTSGLREWCEAQDKSSRLTAQTIFFCDIDQATKPDAWGPAALEFFTTDNNGNINEMDGESEDLESDQKSDSGSSVTADGEEPEWSKCLKESYCGEDSVEAAG</sequence>
<gene>
    <name evidence="2" type="ORF">CGCSCA2_v011393</name>
</gene>
<dbReference type="Proteomes" id="UP000711996">
    <property type="component" value="Unassembled WGS sequence"/>
</dbReference>
<dbReference type="EMBL" id="QPMT01000045">
    <property type="protein sequence ID" value="KAF4850747.1"/>
    <property type="molecule type" value="Genomic_DNA"/>
</dbReference>